<dbReference type="OrthoDB" id="6751657at2759"/>
<evidence type="ECO:0000313" key="1">
    <source>
        <dbReference type="EMBL" id="CAH1994320.1"/>
    </source>
</evidence>
<dbReference type="EMBL" id="CAKOFQ010007197">
    <property type="protein sequence ID" value="CAH1994320.1"/>
    <property type="molecule type" value="Genomic_DNA"/>
</dbReference>
<dbReference type="Proteomes" id="UP001152888">
    <property type="component" value="Unassembled WGS sequence"/>
</dbReference>
<name>A0A9P0LGJ9_ACAOB</name>
<sequence length="378" mass="44213">MDCRVESMALKTDLNPNEIYDSSGIIKSGQVMLYDRSLMFYSRDISQDECSIVLNPAQHQNLDLPEIVLDGDYFQFDSVPSMRPNHQSGQDLTVLEILYNNDQVPDQPEFVDVDQLTDLDTLEPATATSTISSAIHEENEKDDDDDVIFVKEYKHNEIIKEETGRQVEFGSPYSRSNQVNLPKVRRNPVRTTRNKSRDFSMEVLYEEDFAFLDSTDDEDDFKENKPSKKNCDHLELPKEWPIDVHERPEYNYKTQQIESFDFTIREIQKKVPPKKPRLETVPIRRKSNKKYLSRKKKPKAVVEKKTPLKDLQPLVKSTNALLRDFFRSLRDDRHLIKRDKNNLHERVQILRNQAMLSSLVNGDQVDEALKNLDRCFKE</sequence>
<keyword evidence="2" id="KW-1185">Reference proteome</keyword>
<organism evidence="1 2">
    <name type="scientific">Acanthoscelides obtectus</name>
    <name type="common">Bean weevil</name>
    <name type="synonym">Bruchus obtectus</name>
    <dbReference type="NCBI Taxonomy" id="200917"/>
    <lineage>
        <taxon>Eukaryota</taxon>
        <taxon>Metazoa</taxon>
        <taxon>Ecdysozoa</taxon>
        <taxon>Arthropoda</taxon>
        <taxon>Hexapoda</taxon>
        <taxon>Insecta</taxon>
        <taxon>Pterygota</taxon>
        <taxon>Neoptera</taxon>
        <taxon>Endopterygota</taxon>
        <taxon>Coleoptera</taxon>
        <taxon>Polyphaga</taxon>
        <taxon>Cucujiformia</taxon>
        <taxon>Chrysomeloidea</taxon>
        <taxon>Chrysomelidae</taxon>
        <taxon>Bruchinae</taxon>
        <taxon>Bruchini</taxon>
        <taxon>Acanthoscelides</taxon>
    </lineage>
</organism>
<reference evidence="1" key="1">
    <citation type="submission" date="2022-03" db="EMBL/GenBank/DDBJ databases">
        <authorList>
            <person name="Sayadi A."/>
        </authorList>
    </citation>
    <scope>NUCLEOTIDE SEQUENCE</scope>
</reference>
<gene>
    <name evidence="1" type="ORF">ACAOBT_LOCUS22058</name>
</gene>
<protein>
    <submittedName>
        <fullName evidence="1">Uncharacterized protein</fullName>
    </submittedName>
</protein>
<comment type="caution">
    <text evidence="1">The sequence shown here is derived from an EMBL/GenBank/DDBJ whole genome shotgun (WGS) entry which is preliminary data.</text>
</comment>
<dbReference type="AlphaFoldDB" id="A0A9P0LGJ9"/>
<evidence type="ECO:0000313" key="2">
    <source>
        <dbReference type="Proteomes" id="UP001152888"/>
    </source>
</evidence>
<proteinExistence type="predicted"/>
<accession>A0A9P0LGJ9</accession>